<dbReference type="InterPro" id="IPR036396">
    <property type="entry name" value="Cyt_P450_sf"/>
</dbReference>
<keyword evidence="7 9" id="KW-0408">Iron</keyword>
<dbReference type="Pfam" id="PF00067">
    <property type="entry name" value="p450"/>
    <property type="match status" value="2"/>
</dbReference>
<dbReference type="GO" id="GO:0004497">
    <property type="term" value="F:monooxygenase activity"/>
    <property type="evidence" value="ECO:0007669"/>
    <property type="project" value="UniProtKB-KW"/>
</dbReference>
<comment type="cofactor">
    <cofactor evidence="1 9">
        <name>heme</name>
        <dbReference type="ChEBI" id="CHEBI:30413"/>
    </cofactor>
</comment>
<comment type="pathway">
    <text evidence="2">Secondary metabolite biosynthesis.</text>
</comment>
<dbReference type="InterPro" id="IPR050364">
    <property type="entry name" value="Cytochrome_P450_fung"/>
</dbReference>
<feature type="non-terminal residue" evidence="11">
    <location>
        <position position="1"/>
    </location>
</feature>
<keyword evidence="5 9" id="KW-0479">Metal-binding</keyword>
<name>A0A8H3BIL4_9AGAM</name>
<dbReference type="GO" id="GO:0016020">
    <property type="term" value="C:membrane"/>
    <property type="evidence" value="ECO:0007669"/>
    <property type="project" value="UniProtKB-SubCell"/>
</dbReference>
<dbReference type="PANTHER" id="PTHR46300">
    <property type="entry name" value="P450, PUTATIVE (EUROFUNG)-RELATED-RELATED"/>
    <property type="match status" value="1"/>
</dbReference>
<evidence type="ECO:0000256" key="4">
    <source>
        <dbReference type="ARBA" id="ARBA00022617"/>
    </source>
</evidence>
<comment type="caution">
    <text evidence="11">The sequence shown here is derived from an EMBL/GenBank/DDBJ whole genome shotgun (WGS) entry which is preliminary data.</text>
</comment>
<dbReference type="SUPFAM" id="SSF48264">
    <property type="entry name" value="Cytochrome P450"/>
    <property type="match status" value="2"/>
</dbReference>
<sequence length="320" mass="36402">TRSPLAAADTSHASLMSFVLAMVQHPHVQARAQEEIDQVTGSERLPNMADKESMPYVRCIVREVLRWLPPLPLGVPRATTKDDEYRGYLIPKGSIIMTNAWAMSRDESLYKSPETFDPERFLNLDAPSAPAFGFGRRSCPGNHYAEASLFILIASILAVFDIKPKINHLTGKEEIPEDEHITYAKWCKELGSDILSLTVLGQTIVVLNSVNAATELLDQRSAIYSDRPYLRVVCDPRLLDWGDGIIVLPYGPRWKKQRRIIHEVLKPSINVQNFVLFERETRAMLKRLVVNPEDFEKEFRRYFLDHISPVGLTTNVYVIL</sequence>
<dbReference type="PANTHER" id="PTHR46300:SF5">
    <property type="entry name" value="CYTOCHROME P450"/>
    <property type="match status" value="1"/>
</dbReference>
<protein>
    <recommendedName>
        <fullName evidence="13">Cytochrome P450</fullName>
    </recommendedName>
</protein>
<evidence type="ECO:0000256" key="2">
    <source>
        <dbReference type="ARBA" id="ARBA00005179"/>
    </source>
</evidence>
<dbReference type="InterPro" id="IPR001128">
    <property type="entry name" value="Cyt_P450"/>
</dbReference>
<dbReference type="GO" id="GO:0016705">
    <property type="term" value="F:oxidoreductase activity, acting on paired donors, with incorporation or reduction of molecular oxygen"/>
    <property type="evidence" value="ECO:0007669"/>
    <property type="project" value="InterPro"/>
</dbReference>
<proteinExistence type="inferred from homology"/>
<gene>
    <name evidence="11" type="ORF">RDB_LOCUS46795</name>
</gene>
<organism evidence="11 12">
    <name type="scientific">Rhizoctonia solani</name>
    <dbReference type="NCBI Taxonomy" id="456999"/>
    <lineage>
        <taxon>Eukaryota</taxon>
        <taxon>Fungi</taxon>
        <taxon>Dikarya</taxon>
        <taxon>Basidiomycota</taxon>
        <taxon>Agaricomycotina</taxon>
        <taxon>Agaricomycetes</taxon>
        <taxon>Cantharellales</taxon>
        <taxon>Ceratobasidiaceae</taxon>
        <taxon>Rhizoctonia</taxon>
    </lineage>
</organism>
<evidence type="ECO:0000313" key="12">
    <source>
        <dbReference type="Proteomes" id="UP000663850"/>
    </source>
</evidence>
<evidence type="ECO:0000313" key="11">
    <source>
        <dbReference type="EMBL" id="CAE6456849.1"/>
    </source>
</evidence>
<evidence type="ECO:0000256" key="10">
    <source>
        <dbReference type="RuleBase" id="RU000461"/>
    </source>
</evidence>
<dbReference type="PRINTS" id="PR00463">
    <property type="entry name" value="EP450I"/>
</dbReference>
<evidence type="ECO:0000256" key="9">
    <source>
        <dbReference type="PIRSR" id="PIRSR602401-1"/>
    </source>
</evidence>
<evidence type="ECO:0008006" key="13">
    <source>
        <dbReference type="Google" id="ProtNLM"/>
    </source>
</evidence>
<reference evidence="11" key="1">
    <citation type="submission" date="2021-01" db="EMBL/GenBank/DDBJ databases">
        <authorList>
            <person name="Kaushik A."/>
        </authorList>
    </citation>
    <scope>NUCLEOTIDE SEQUENCE</scope>
    <source>
        <strain evidence="11">Type strain: AG8-Rh-89/</strain>
    </source>
</reference>
<dbReference type="InterPro" id="IPR017972">
    <property type="entry name" value="Cyt_P450_CS"/>
</dbReference>
<accession>A0A8H3BIL4</accession>
<dbReference type="AlphaFoldDB" id="A0A8H3BIL4"/>
<dbReference type="GO" id="GO:0020037">
    <property type="term" value="F:heme binding"/>
    <property type="evidence" value="ECO:0007669"/>
    <property type="project" value="InterPro"/>
</dbReference>
<keyword evidence="8 10" id="KW-0503">Monooxygenase</keyword>
<evidence type="ECO:0000256" key="1">
    <source>
        <dbReference type="ARBA" id="ARBA00001971"/>
    </source>
</evidence>
<dbReference type="EMBL" id="CAJMWZ010002506">
    <property type="protein sequence ID" value="CAE6456849.1"/>
    <property type="molecule type" value="Genomic_DNA"/>
</dbReference>
<dbReference type="InterPro" id="IPR002401">
    <property type="entry name" value="Cyt_P450_E_grp-I"/>
</dbReference>
<dbReference type="Proteomes" id="UP000663850">
    <property type="component" value="Unassembled WGS sequence"/>
</dbReference>
<dbReference type="PROSITE" id="PS00086">
    <property type="entry name" value="CYTOCHROME_P450"/>
    <property type="match status" value="1"/>
</dbReference>
<evidence type="ECO:0000256" key="8">
    <source>
        <dbReference type="ARBA" id="ARBA00023033"/>
    </source>
</evidence>
<evidence type="ECO:0000256" key="7">
    <source>
        <dbReference type="ARBA" id="ARBA00023004"/>
    </source>
</evidence>
<dbReference type="GO" id="GO:0005506">
    <property type="term" value="F:iron ion binding"/>
    <property type="evidence" value="ECO:0007669"/>
    <property type="project" value="InterPro"/>
</dbReference>
<keyword evidence="6 10" id="KW-0560">Oxidoreductase</keyword>
<dbReference type="Gene3D" id="1.10.630.10">
    <property type="entry name" value="Cytochrome P450"/>
    <property type="match status" value="2"/>
</dbReference>
<keyword evidence="4 9" id="KW-0349">Heme</keyword>
<evidence type="ECO:0000256" key="3">
    <source>
        <dbReference type="ARBA" id="ARBA00010617"/>
    </source>
</evidence>
<evidence type="ECO:0000256" key="6">
    <source>
        <dbReference type="ARBA" id="ARBA00023002"/>
    </source>
</evidence>
<comment type="similarity">
    <text evidence="3 10">Belongs to the cytochrome P450 family.</text>
</comment>
<evidence type="ECO:0000256" key="5">
    <source>
        <dbReference type="ARBA" id="ARBA00022723"/>
    </source>
</evidence>
<feature type="binding site" description="axial binding residue" evidence="9">
    <location>
        <position position="139"/>
    </location>
    <ligand>
        <name>heme</name>
        <dbReference type="ChEBI" id="CHEBI:30413"/>
    </ligand>
    <ligandPart>
        <name>Fe</name>
        <dbReference type="ChEBI" id="CHEBI:18248"/>
    </ligandPart>
</feature>